<gene>
    <name evidence="2" type="ORF">ACE1CA_03140</name>
</gene>
<dbReference type="EMBL" id="JBHFNT010000035">
    <property type="protein sequence ID" value="MFB2833507.1"/>
    <property type="molecule type" value="Genomic_DNA"/>
</dbReference>
<dbReference type="Proteomes" id="UP001576780">
    <property type="component" value="Unassembled WGS sequence"/>
</dbReference>
<keyword evidence="1" id="KW-1133">Transmembrane helix</keyword>
<keyword evidence="1" id="KW-0812">Transmembrane</keyword>
<keyword evidence="1" id="KW-0472">Membrane</keyword>
<proteinExistence type="predicted"/>
<name>A0ABV4WF62_9CYAN</name>
<dbReference type="RefSeq" id="WP_413275961.1">
    <property type="nucleotide sequence ID" value="NZ_JBHFNT010000035.1"/>
</dbReference>
<comment type="caution">
    <text evidence="2">The sequence shown here is derived from an EMBL/GenBank/DDBJ whole genome shotgun (WGS) entry which is preliminary data.</text>
</comment>
<evidence type="ECO:0008006" key="4">
    <source>
        <dbReference type="Google" id="ProtNLM"/>
    </source>
</evidence>
<feature type="transmembrane region" description="Helical" evidence="1">
    <location>
        <begin position="64"/>
        <end position="83"/>
    </location>
</feature>
<reference evidence="2 3" key="1">
    <citation type="submission" date="2024-09" db="EMBL/GenBank/DDBJ databases">
        <title>Floridaenema gen nov. (Aerosakkonemataceae, Aerosakkonematales ord. nov., Cyanobacteria) from benthic tropical and subtropical fresh waters, with the description of four new species.</title>
        <authorList>
            <person name="Moretto J.A."/>
            <person name="Berthold D.E."/>
            <person name="Lefler F.W."/>
            <person name="Huang I.-S."/>
            <person name="Laughinghouse H. IV."/>
        </authorList>
    </citation>
    <scope>NUCLEOTIDE SEQUENCE [LARGE SCALE GENOMIC DNA]</scope>
    <source>
        <strain evidence="2 3">BLCC-F167</strain>
    </source>
</reference>
<evidence type="ECO:0000256" key="1">
    <source>
        <dbReference type="SAM" id="Phobius"/>
    </source>
</evidence>
<sequence length="182" mass="20206">MMSLIICPGIHEPKLTESFLAGLQLNNSQNPPDILIFPTQDYPAYSSGHILQFLRQNHPLSSPILVISFSAGVVGAIAAVWGWQLLGGKVTAFIALDGWGVPLAGNFPIHRISHDYFTHWSSALLGSGEDNFYAAPSVEHLELWRQPQTVSGWWIHSQNHTEQKTPTTAAQFLTMLLDRYKT</sequence>
<accession>A0ABV4WF62</accession>
<protein>
    <recommendedName>
        <fullName evidence="4">Alpha/beta hydrolase</fullName>
    </recommendedName>
</protein>
<evidence type="ECO:0000313" key="3">
    <source>
        <dbReference type="Proteomes" id="UP001576780"/>
    </source>
</evidence>
<evidence type="ECO:0000313" key="2">
    <source>
        <dbReference type="EMBL" id="MFB2833507.1"/>
    </source>
</evidence>
<keyword evidence="3" id="KW-1185">Reference proteome</keyword>
<organism evidence="2 3">
    <name type="scientific">Floridaenema evergladense BLCC-F167</name>
    <dbReference type="NCBI Taxonomy" id="3153639"/>
    <lineage>
        <taxon>Bacteria</taxon>
        <taxon>Bacillati</taxon>
        <taxon>Cyanobacteriota</taxon>
        <taxon>Cyanophyceae</taxon>
        <taxon>Oscillatoriophycideae</taxon>
        <taxon>Aerosakkonematales</taxon>
        <taxon>Aerosakkonemataceae</taxon>
        <taxon>Floridanema</taxon>
        <taxon>Floridanema evergladense</taxon>
    </lineage>
</organism>